<dbReference type="Proteomes" id="UP001634007">
    <property type="component" value="Unassembled WGS sequence"/>
</dbReference>
<feature type="compositionally biased region" description="Low complexity" evidence="1">
    <location>
        <begin position="12"/>
        <end position="26"/>
    </location>
</feature>
<protein>
    <submittedName>
        <fullName evidence="2">Uncharacterized protein</fullName>
    </submittedName>
</protein>
<evidence type="ECO:0000313" key="2">
    <source>
        <dbReference type="EMBL" id="KAL3745974.1"/>
    </source>
</evidence>
<accession>A0ABD3L2S1</accession>
<organism evidence="2 3">
    <name type="scientific">Eucalyptus globulus</name>
    <name type="common">Tasmanian blue gum</name>
    <dbReference type="NCBI Taxonomy" id="34317"/>
    <lineage>
        <taxon>Eukaryota</taxon>
        <taxon>Viridiplantae</taxon>
        <taxon>Streptophyta</taxon>
        <taxon>Embryophyta</taxon>
        <taxon>Tracheophyta</taxon>
        <taxon>Spermatophyta</taxon>
        <taxon>Magnoliopsida</taxon>
        <taxon>eudicotyledons</taxon>
        <taxon>Gunneridae</taxon>
        <taxon>Pentapetalae</taxon>
        <taxon>rosids</taxon>
        <taxon>malvids</taxon>
        <taxon>Myrtales</taxon>
        <taxon>Myrtaceae</taxon>
        <taxon>Myrtoideae</taxon>
        <taxon>Eucalypteae</taxon>
        <taxon>Eucalyptus</taxon>
    </lineage>
</organism>
<feature type="region of interest" description="Disordered" evidence="1">
    <location>
        <begin position="1"/>
        <end position="26"/>
    </location>
</feature>
<keyword evidence="3" id="KW-1185">Reference proteome</keyword>
<evidence type="ECO:0000313" key="3">
    <source>
        <dbReference type="Proteomes" id="UP001634007"/>
    </source>
</evidence>
<name>A0ABD3L2S1_EUCGL</name>
<proteinExistence type="predicted"/>
<feature type="compositionally biased region" description="Polar residues" evidence="1">
    <location>
        <begin position="1"/>
        <end position="11"/>
    </location>
</feature>
<dbReference type="EMBL" id="JBJKBG010000003">
    <property type="protein sequence ID" value="KAL3745974.1"/>
    <property type="molecule type" value="Genomic_DNA"/>
</dbReference>
<evidence type="ECO:0000256" key="1">
    <source>
        <dbReference type="SAM" id="MobiDB-lite"/>
    </source>
</evidence>
<reference evidence="2 3" key="1">
    <citation type="submission" date="2024-11" db="EMBL/GenBank/DDBJ databases">
        <title>Chromosome-level genome assembly of Eucalyptus globulus Labill. provides insights into its genome evolution.</title>
        <authorList>
            <person name="Li X."/>
        </authorList>
    </citation>
    <scope>NUCLEOTIDE SEQUENCE [LARGE SCALE GENOMIC DNA]</scope>
    <source>
        <strain evidence="2">CL2024</strain>
        <tissue evidence="2">Fresh tender leaves</tissue>
    </source>
</reference>
<comment type="caution">
    <text evidence="2">The sequence shown here is derived from an EMBL/GenBank/DDBJ whole genome shotgun (WGS) entry which is preliminary data.</text>
</comment>
<sequence>MLNRQPTIQSKSMPTPSSPASLASRSPPYELRGVRFLSYSHPPTSIAFDFGVGMMGSLGETSNAGKLVLVYARMCRESIEPDACTSTAMVGVWRSLFLCLVNFAAG</sequence>
<dbReference type="AlphaFoldDB" id="A0ABD3L2S1"/>
<gene>
    <name evidence="2" type="ORF">ACJRO7_014988</name>
</gene>